<keyword evidence="1" id="KW-0472">Membrane</keyword>
<proteinExistence type="predicted"/>
<dbReference type="PANTHER" id="PTHR12121">
    <property type="entry name" value="CARBON CATABOLITE REPRESSOR PROTEIN 4"/>
    <property type="match status" value="1"/>
</dbReference>
<evidence type="ECO:0000256" key="1">
    <source>
        <dbReference type="SAM" id="Phobius"/>
    </source>
</evidence>
<accession>A0A0M3HJQ7</accession>
<sequence length="104" mass="12635">MERSYQLQWEYRSNLLARELLMISADIFCLQEVQEDHFHNFYLPVLARGKFSNQKKGKKTRMLVVRLVTFLIVFVWNDYLGAAFYFDGLFLYILMFVFEVCFYF</sequence>
<reference evidence="3" key="1">
    <citation type="submission" date="2017-02" db="UniProtKB">
        <authorList>
            <consortium name="WormBaseParasite"/>
        </authorList>
    </citation>
    <scope>IDENTIFICATION</scope>
</reference>
<keyword evidence="1" id="KW-1133">Transmembrane helix</keyword>
<dbReference type="Gene3D" id="3.30.1370.190">
    <property type="match status" value="1"/>
</dbReference>
<protein>
    <submittedName>
        <fullName evidence="3">Endo/exonuclease/phosphatase domain-containing protein</fullName>
    </submittedName>
</protein>
<dbReference type="GO" id="GO:0000175">
    <property type="term" value="F:3'-5'-RNA exonuclease activity"/>
    <property type="evidence" value="ECO:0007669"/>
    <property type="project" value="TreeGrafter"/>
</dbReference>
<organism evidence="2 3">
    <name type="scientific">Ascaris lumbricoides</name>
    <name type="common">Giant roundworm</name>
    <dbReference type="NCBI Taxonomy" id="6252"/>
    <lineage>
        <taxon>Eukaryota</taxon>
        <taxon>Metazoa</taxon>
        <taxon>Ecdysozoa</taxon>
        <taxon>Nematoda</taxon>
        <taxon>Chromadorea</taxon>
        <taxon>Rhabditida</taxon>
        <taxon>Spirurina</taxon>
        <taxon>Ascaridomorpha</taxon>
        <taxon>Ascaridoidea</taxon>
        <taxon>Ascarididae</taxon>
        <taxon>Ascaris</taxon>
    </lineage>
</organism>
<name>A0A0M3HJQ7_ASCLU</name>
<feature type="transmembrane region" description="Helical" evidence="1">
    <location>
        <begin position="82"/>
        <end position="103"/>
    </location>
</feature>
<dbReference type="Proteomes" id="UP000036681">
    <property type="component" value="Unplaced"/>
</dbReference>
<evidence type="ECO:0000313" key="3">
    <source>
        <dbReference type="WBParaSite" id="ALUE_0000175201-mRNA-1"/>
    </source>
</evidence>
<dbReference type="SUPFAM" id="SSF56219">
    <property type="entry name" value="DNase I-like"/>
    <property type="match status" value="1"/>
</dbReference>
<dbReference type="InterPro" id="IPR050410">
    <property type="entry name" value="CCR4/nocturin_mRNA_transcr"/>
</dbReference>
<dbReference type="WBParaSite" id="ALUE_0000175201-mRNA-1">
    <property type="protein sequence ID" value="ALUE_0000175201-mRNA-1"/>
    <property type="gene ID" value="ALUE_0000175201"/>
</dbReference>
<evidence type="ECO:0000313" key="2">
    <source>
        <dbReference type="Proteomes" id="UP000036681"/>
    </source>
</evidence>
<dbReference type="PANTHER" id="PTHR12121:SF36">
    <property type="entry name" value="ENDONUCLEASE_EXONUCLEASE_PHOSPHATASE DOMAIN-CONTAINING PROTEIN"/>
    <property type="match status" value="1"/>
</dbReference>
<dbReference type="AlphaFoldDB" id="A0A0M3HJQ7"/>
<feature type="transmembrane region" description="Helical" evidence="1">
    <location>
        <begin position="60"/>
        <end position="76"/>
    </location>
</feature>
<dbReference type="InterPro" id="IPR036691">
    <property type="entry name" value="Endo/exonu/phosph_ase_sf"/>
</dbReference>
<keyword evidence="2" id="KW-1185">Reference proteome</keyword>
<keyword evidence="1" id="KW-0812">Transmembrane</keyword>